<keyword evidence="8" id="KW-1185">Reference proteome</keyword>
<evidence type="ECO:0000256" key="5">
    <source>
        <dbReference type="ARBA" id="ARBA00023002"/>
    </source>
</evidence>
<organism evidence="6 9">
    <name type="scientific">Enterocloster aldenensis</name>
    <dbReference type="NCBI Taxonomy" id="358742"/>
    <lineage>
        <taxon>Bacteria</taxon>
        <taxon>Bacillati</taxon>
        <taxon>Bacillota</taxon>
        <taxon>Clostridia</taxon>
        <taxon>Lachnospirales</taxon>
        <taxon>Lachnospiraceae</taxon>
        <taxon>Enterocloster</taxon>
    </lineage>
</organism>
<reference evidence="7 8" key="1">
    <citation type="journal article" date="2020" name="Cell Host Microbe">
        <title>Functional and Genomic Variation between Human-Derived Isolates of Lachnospiraceae Reveals Inter- and Intra-Species Diversity.</title>
        <authorList>
            <person name="Sorbara M.T."/>
            <person name="Littmann E.R."/>
            <person name="Fontana E."/>
            <person name="Moody T.U."/>
            <person name="Kohout C.E."/>
            <person name="Gjonbalaj M."/>
            <person name="Eaton V."/>
            <person name="Seok R."/>
            <person name="Leiner I.M."/>
            <person name="Pamer E.G."/>
        </authorList>
    </citation>
    <scope>NUCLEOTIDE SEQUENCE [LARGE SCALE GENOMIC DNA]</scope>
    <source>
        <strain evidence="7 8">MSK.1.17</strain>
    </source>
</reference>
<dbReference type="RefSeq" id="WP_117561928.1">
    <property type="nucleotide sequence ID" value="NZ_BAABZL010000001.1"/>
</dbReference>
<dbReference type="Pfam" id="PF03060">
    <property type="entry name" value="NMO"/>
    <property type="match status" value="1"/>
</dbReference>
<dbReference type="EMBL" id="JAKNGE010000023">
    <property type="protein sequence ID" value="MCG4747323.1"/>
    <property type="molecule type" value="Genomic_DNA"/>
</dbReference>
<keyword evidence="6" id="KW-0503">Monooxygenase</keyword>
<evidence type="ECO:0000256" key="2">
    <source>
        <dbReference type="ARBA" id="ARBA00013457"/>
    </source>
</evidence>
<evidence type="ECO:0000313" key="9">
    <source>
        <dbReference type="Proteomes" id="UP001299608"/>
    </source>
</evidence>
<dbReference type="GeneID" id="97203529"/>
<dbReference type="SUPFAM" id="SSF51412">
    <property type="entry name" value="Inosine monophosphate dehydrogenase (IMPDH)"/>
    <property type="match status" value="1"/>
</dbReference>
<evidence type="ECO:0000256" key="1">
    <source>
        <dbReference type="ARBA" id="ARBA00003535"/>
    </source>
</evidence>
<evidence type="ECO:0000256" key="3">
    <source>
        <dbReference type="ARBA" id="ARBA00022630"/>
    </source>
</evidence>
<evidence type="ECO:0000256" key="4">
    <source>
        <dbReference type="ARBA" id="ARBA00022643"/>
    </source>
</evidence>
<dbReference type="GO" id="GO:0018580">
    <property type="term" value="F:nitronate monooxygenase activity"/>
    <property type="evidence" value="ECO:0007669"/>
    <property type="project" value="InterPro"/>
</dbReference>
<dbReference type="EMBL" id="JAAITT010000010">
    <property type="protein sequence ID" value="NSJ48847.1"/>
    <property type="molecule type" value="Genomic_DNA"/>
</dbReference>
<keyword evidence="3" id="KW-0285">Flavoprotein</keyword>
<evidence type="ECO:0000313" key="8">
    <source>
        <dbReference type="Proteomes" id="UP000669239"/>
    </source>
</evidence>
<comment type="caution">
    <text evidence="6">The sequence shown here is derived from an EMBL/GenBank/DDBJ whole genome shotgun (WGS) entry which is preliminary data.</text>
</comment>
<dbReference type="AlphaFoldDB" id="A0AAW5C5C8"/>
<evidence type="ECO:0000313" key="7">
    <source>
        <dbReference type="EMBL" id="NSJ48847.1"/>
    </source>
</evidence>
<keyword evidence="5" id="KW-0560">Oxidoreductase</keyword>
<name>A0AAW5C5C8_9FIRM</name>
<reference evidence="7" key="2">
    <citation type="submission" date="2020-02" db="EMBL/GenBank/DDBJ databases">
        <authorList>
            <person name="Littmann E."/>
            <person name="Sorbara M."/>
        </authorList>
    </citation>
    <scope>NUCLEOTIDE SEQUENCE</scope>
    <source>
        <strain evidence="7">MSK.1.17</strain>
    </source>
</reference>
<protein>
    <recommendedName>
        <fullName evidence="2">Probable nitronate monooxygenase</fullName>
    </recommendedName>
</protein>
<proteinExistence type="predicted"/>
<dbReference type="CDD" id="cd04730">
    <property type="entry name" value="NPD_like"/>
    <property type="match status" value="1"/>
</dbReference>
<dbReference type="InterPro" id="IPR013785">
    <property type="entry name" value="Aldolase_TIM"/>
</dbReference>
<accession>A0AAW5C5C8</accession>
<dbReference type="PANTHER" id="PTHR32332">
    <property type="entry name" value="2-NITROPROPANE DIOXYGENASE"/>
    <property type="match status" value="1"/>
</dbReference>
<gene>
    <name evidence="7" type="ORF">G5B36_09055</name>
    <name evidence="6" type="ORF">L0N08_18005</name>
</gene>
<dbReference type="PANTHER" id="PTHR32332:SF18">
    <property type="entry name" value="2-NITROPROPANE DIOXYGENASE"/>
    <property type="match status" value="1"/>
</dbReference>
<evidence type="ECO:0000313" key="6">
    <source>
        <dbReference type="EMBL" id="MCG4747323.1"/>
    </source>
</evidence>
<dbReference type="Proteomes" id="UP000669239">
    <property type="component" value="Unassembled WGS sequence"/>
</dbReference>
<keyword evidence="4" id="KW-0288">FMN</keyword>
<reference evidence="6" key="3">
    <citation type="submission" date="2022-01" db="EMBL/GenBank/DDBJ databases">
        <title>Collection of gut derived symbiotic bacterial strains cultured from healthy donors.</title>
        <authorList>
            <person name="Lin H."/>
            <person name="Kohout C."/>
            <person name="Waligurski E."/>
            <person name="Pamer E.G."/>
        </authorList>
    </citation>
    <scope>NUCLEOTIDE SEQUENCE</scope>
    <source>
        <strain evidence="6">DFI.6.55</strain>
    </source>
</reference>
<comment type="function">
    <text evidence="1">Nitronate monooxygenase that uses molecular oxygen to catalyze the oxidative denitrification of alkyl nitronates. Acts on propionate 3-nitronate (P3N), the presumed physiological substrate. Probably functions in the detoxification of P3N, a metabolic poison produced by plants and fungi as a defense mechanism.</text>
</comment>
<dbReference type="Proteomes" id="UP001299608">
    <property type="component" value="Unassembled WGS sequence"/>
</dbReference>
<dbReference type="Gene3D" id="3.20.20.70">
    <property type="entry name" value="Aldolase class I"/>
    <property type="match status" value="1"/>
</dbReference>
<dbReference type="InterPro" id="IPR004136">
    <property type="entry name" value="NMO"/>
</dbReference>
<sequence>MNELKPLVIGDLVVKKPVIQGGMGVGISLHKLAGAVAQAGGVGIISSAQIGFREPDFTTNFVEANLRAIRREMKSAREISPDGAIGFNIMVATKHYDMWVKEAVKAGADIIISGAGLPVSLPEHVEAAYAEMKEDGQEMPARRIKLAPIVSSAKSAMVICKMWDRKCHVAPDLVVIEGPLAGGHLGFSLDQLTAYGADTGDVPATYDQAAYDEEVKAIIKVVGEYGDKYGRHIPVVTAGGIYTHEDVLHQLELGADGVQVGTRFVTTRECDASEAYKQEYIKARKEDIVITKSPVGMPGRAIMNPFLRQIKSGDRPAIKSCFQCLEHCDIRTIPYCITMALVKAAEGDTEHALLFCGSNAYRAGKIDTVKHVMDDLMGEGQE</sequence>